<reference evidence="8" key="1">
    <citation type="submission" date="2021-12" db="EMBL/GenBank/DDBJ databases">
        <title>Black yeast isolated from Biological Soil Crust.</title>
        <authorList>
            <person name="Kurbessoian T."/>
        </authorList>
    </citation>
    <scope>NUCLEOTIDE SEQUENCE</scope>
    <source>
        <strain evidence="8">CCFEE 5208</strain>
    </source>
</reference>
<dbReference type="InterPro" id="IPR002328">
    <property type="entry name" value="ADH_Zn_CS"/>
</dbReference>
<comment type="caution">
    <text evidence="8">The sequence shown here is derived from an EMBL/GenBank/DDBJ whole genome shotgun (WGS) entry which is preliminary data.</text>
</comment>
<proteinExistence type="inferred from homology"/>
<gene>
    <name evidence="8" type="ORF">LTR82_014271</name>
</gene>
<dbReference type="AlphaFoldDB" id="A0AAN6FDU7"/>
<accession>A0AAN6FDU7</accession>
<dbReference type="CDD" id="cd08233">
    <property type="entry name" value="butanediol_DH_like"/>
    <property type="match status" value="1"/>
</dbReference>
<dbReference type="GO" id="GO:0005737">
    <property type="term" value="C:cytoplasm"/>
    <property type="evidence" value="ECO:0007669"/>
    <property type="project" value="TreeGrafter"/>
</dbReference>
<comment type="cofactor">
    <cofactor evidence="1 6">
        <name>Zn(2+)</name>
        <dbReference type="ChEBI" id="CHEBI:29105"/>
    </cofactor>
</comment>
<dbReference type="InterPro" id="IPR013149">
    <property type="entry name" value="ADH-like_C"/>
</dbReference>
<dbReference type="Pfam" id="PF00107">
    <property type="entry name" value="ADH_zinc_N"/>
    <property type="match status" value="1"/>
</dbReference>
<keyword evidence="4 6" id="KW-0862">Zinc</keyword>
<dbReference type="Proteomes" id="UP001168146">
    <property type="component" value="Unassembled WGS sequence"/>
</dbReference>
<dbReference type="InterPro" id="IPR036291">
    <property type="entry name" value="NAD(P)-bd_dom_sf"/>
</dbReference>
<evidence type="ECO:0000313" key="9">
    <source>
        <dbReference type="Proteomes" id="UP001168146"/>
    </source>
</evidence>
<dbReference type="Pfam" id="PF08240">
    <property type="entry name" value="ADH_N"/>
    <property type="match status" value="1"/>
</dbReference>
<name>A0AAN6FDU7_9PEZI</name>
<dbReference type="EMBL" id="JASUXU010000069">
    <property type="protein sequence ID" value="KAK0311569.1"/>
    <property type="molecule type" value="Genomic_DNA"/>
</dbReference>
<organism evidence="8 9">
    <name type="scientific">Friedmanniomyces endolithicus</name>
    <dbReference type="NCBI Taxonomy" id="329885"/>
    <lineage>
        <taxon>Eukaryota</taxon>
        <taxon>Fungi</taxon>
        <taxon>Dikarya</taxon>
        <taxon>Ascomycota</taxon>
        <taxon>Pezizomycotina</taxon>
        <taxon>Dothideomycetes</taxon>
        <taxon>Dothideomycetidae</taxon>
        <taxon>Mycosphaerellales</taxon>
        <taxon>Teratosphaeriaceae</taxon>
        <taxon>Friedmanniomyces</taxon>
    </lineage>
</organism>
<dbReference type="GO" id="GO:0008270">
    <property type="term" value="F:zinc ion binding"/>
    <property type="evidence" value="ECO:0007669"/>
    <property type="project" value="InterPro"/>
</dbReference>
<evidence type="ECO:0000256" key="6">
    <source>
        <dbReference type="RuleBase" id="RU361277"/>
    </source>
</evidence>
<dbReference type="Gene3D" id="3.40.50.720">
    <property type="entry name" value="NAD(P)-binding Rossmann-like Domain"/>
    <property type="match status" value="1"/>
</dbReference>
<dbReference type="GO" id="GO:0034079">
    <property type="term" value="P:butanediol biosynthetic process"/>
    <property type="evidence" value="ECO:0007669"/>
    <property type="project" value="TreeGrafter"/>
</dbReference>
<dbReference type="SUPFAM" id="SSF51735">
    <property type="entry name" value="NAD(P)-binding Rossmann-fold domains"/>
    <property type="match status" value="1"/>
</dbReference>
<dbReference type="SUPFAM" id="SSF50129">
    <property type="entry name" value="GroES-like"/>
    <property type="match status" value="1"/>
</dbReference>
<dbReference type="PANTHER" id="PTHR43161:SF23">
    <property type="entry name" value="(R,R)-BUTANEDIOL DEHYDROGENASE-RELATED"/>
    <property type="match status" value="1"/>
</dbReference>
<evidence type="ECO:0000313" key="8">
    <source>
        <dbReference type="EMBL" id="KAK0311569.1"/>
    </source>
</evidence>
<evidence type="ECO:0000259" key="7">
    <source>
        <dbReference type="SMART" id="SM00829"/>
    </source>
</evidence>
<feature type="domain" description="Enoyl reductase (ER)" evidence="7">
    <location>
        <begin position="8"/>
        <end position="357"/>
    </location>
</feature>
<dbReference type="SMART" id="SM00829">
    <property type="entry name" value="PKS_ER"/>
    <property type="match status" value="1"/>
</dbReference>
<dbReference type="InterPro" id="IPR020843">
    <property type="entry name" value="ER"/>
</dbReference>
<comment type="similarity">
    <text evidence="2 6">Belongs to the zinc-containing alcohol dehydrogenase family.</text>
</comment>
<keyword evidence="5" id="KW-0560">Oxidoreductase</keyword>
<dbReference type="Gene3D" id="3.90.180.10">
    <property type="entry name" value="Medium-chain alcohol dehydrogenases, catalytic domain"/>
    <property type="match status" value="1"/>
</dbReference>
<keyword evidence="3 6" id="KW-0479">Metal-binding</keyword>
<dbReference type="PROSITE" id="PS00059">
    <property type="entry name" value="ADH_ZINC"/>
    <property type="match status" value="1"/>
</dbReference>
<evidence type="ECO:0000256" key="4">
    <source>
        <dbReference type="ARBA" id="ARBA00022833"/>
    </source>
</evidence>
<dbReference type="InterPro" id="IPR013154">
    <property type="entry name" value="ADH-like_N"/>
</dbReference>
<dbReference type="GO" id="GO:0000721">
    <property type="term" value="F:(R,R)-butanediol dehydrogenase activity"/>
    <property type="evidence" value="ECO:0007669"/>
    <property type="project" value="TreeGrafter"/>
</dbReference>
<sequence length="364" mass="38416">MKALRFHGKRDLRLDDVPVSKCGPKEVRLKVAYCGICGTDIHEYLDGPILLPSKDHPNAFTGAGLPLIMGHEMSGTVVEVGHDVKGIEPGQRVCVNPATGCEHQGRPECEICVAGRRNICTHSAFYGLQHAAGGFASDICVDAIAVVPLPDNVSLKLGALAEPLAVAAHMIRISGFSKGQRALVLGAGPIGCALTLLLKEAGARCILVSEVTESRSAQASACGADEVVNPIISSSAVLDATMRLMAPGADVAFDACGIQTTFDEAFACTKPGGTIFNVAIHEKPLQIDLNRLVLPEKRLLAGNAYTAEDFANVVRLLERRGSDIESFITAVVPLEKAVQGGFDELVNNKAHHSKILIEVNGEGS</sequence>
<dbReference type="PANTHER" id="PTHR43161">
    <property type="entry name" value="SORBITOL DEHYDROGENASE"/>
    <property type="match status" value="1"/>
</dbReference>
<evidence type="ECO:0000256" key="2">
    <source>
        <dbReference type="ARBA" id="ARBA00008072"/>
    </source>
</evidence>
<dbReference type="InterPro" id="IPR011032">
    <property type="entry name" value="GroES-like_sf"/>
</dbReference>
<evidence type="ECO:0000256" key="5">
    <source>
        <dbReference type="ARBA" id="ARBA00023002"/>
    </source>
</evidence>
<protein>
    <recommendedName>
        <fullName evidence="7">Enoyl reductase (ER) domain-containing protein</fullName>
    </recommendedName>
</protein>
<evidence type="ECO:0000256" key="1">
    <source>
        <dbReference type="ARBA" id="ARBA00001947"/>
    </source>
</evidence>
<evidence type="ECO:0000256" key="3">
    <source>
        <dbReference type="ARBA" id="ARBA00022723"/>
    </source>
</evidence>